<organism evidence="7 8">
    <name type="scientific">Shinella kummerowiae</name>
    <dbReference type="NCBI Taxonomy" id="417745"/>
    <lineage>
        <taxon>Bacteria</taxon>
        <taxon>Pseudomonadati</taxon>
        <taxon>Pseudomonadota</taxon>
        <taxon>Alphaproteobacteria</taxon>
        <taxon>Hyphomicrobiales</taxon>
        <taxon>Rhizobiaceae</taxon>
        <taxon>Shinella</taxon>
    </lineage>
</organism>
<evidence type="ECO:0000313" key="8">
    <source>
        <dbReference type="Proteomes" id="UP000435802"/>
    </source>
</evidence>
<feature type="transmembrane region" description="Helical" evidence="5">
    <location>
        <begin position="533"/>
        <end position="559"/>
    </location>
</feature>
<dbReference type="PROSITE" id="PS50928">
    <property type="entry name" value="ABC_TM1"/>
    <property type="match status" value="2"/>
</dbReference>
<evidence type="ECO:0000256" key="1">
    <source>
        <dbReference type="ARBA" id="ARBA00004651"/>
    </source>
</evidence>
<dbReference type="Pfam" id="PF00528">
    <property type="entry name" value="BPD_transp_1"/>
    <property type="match status" value="2"/>
</dbReference>
<evidence type="ECO:0000256" key="3">
    <source>
        <dbReference type="ARBA" id="ARBA00022989"/>
    </source>
</evidence>
<dbReference type="InterPro" id="IPR017664">
    <property type="entry name" value="AminoethylPonate_ABC_perm-1"/>
</dbReference>
<dbReference type="NCBIfam" id="TIGR03262">
    <property type="entry name" value="PhnU2"/>
    <property type="match status" value="1"/>
</dbReference>
<sequence>MNIDLEAPYLPLVGKRLRQESSRDDRIKLGLMAVIGLYLVVALGAPLFIMLSKSLSTYRFDLAAFEFQVSDETGTNWGPVVAADALNQKLGVVTDEELVSSSDGRLAATKFFPDFSFRSPVHYRIRGTTADAAFLAGPTLEKGTEWRDYDSGTFRRVVLRPASSLGLENFKTYFSTPALARSIYNSVLMAAISTVVTISVAFALAYGLTRSCMPLKGLFRGILTIPILVPSLLPGIALVYLFGNQGVFKDWLMGYSIYGPIGIVIGSVFFTLPHAFLIILTALSIADARHYEAATSLKASKWRTFTTVTVPGARFGIVSAAFVVFTLVITDFGLPKVIGGQYSMLAVDIYKQVIGQQNFEMGAVVSVILLVPAILAFAVDRRMQKRQVALLSARAVPYAPKPNAGMDRICFGFACLVSLFILGMIAMCQIAALVKFWPYDLTLTTKNFAFDLMDGGGWAAYGNSIKLALLTALFGSLVVFAGAYMVEKTDGFRFGRSLFHFLAMMPMAVPGMVLGLAYIFFFNNPANPLNSIYGTMAILVICTVTHFYTVAHLTALTALKQMDPEFESVASSLKQPFHRLFFRVTVPVCLPAILNIAIYLFVNAMTTVSAVVFLYSTDTKLASVAVLNMDDAGDIAPAAAMGMMIFYTNVAAKLVHALIARGLLARTQAWR</sequence>
<dbReference type="EMBL" id="WUMK01000005">
    <property type="protein sequence ID" value="MXN46382.1"/>
    <property type="molecule type" value="Genomic_DNA"/>
</dbReference>
<feature type="transmembrane region" description="Helical" evidence="5">
    <location>
        <begin position="29"/>
        <end position="51"/>
    </location>
</feature>
<keyword evidence="3 5" id="KW-1133">Transmembrane helix</keyword>
<accession>A0A6N8SHM0</accession>
<dbReference type="CDD" id="cd06261">
    <property type="entry name" value="TM_PBP2"/>
    <property type="match status" value="2"/>
</dbReference>
<dbReference type="GO" id="GO:0055085">
    <property type="term" value="P:transmembrane transport"/>
    <property type="evidence" value="ECO:0007669"/>
    <property type="project" value="InterPro"/>
</dbReference>
<evidence type="ECO:0000256" key="2">
    <source>
        <dbReference type="ARBA" id="ARBA00022692"/>
    </source>
</evidence>
<feature type="domain" description="ABC transmembrane type-1" evidence="6">
    <location>
        <begin position="183"/>
        <end position="380"/>
    </location>
</feature>
<feature type="domain" description="ABC transmembrane type-1" evidence="6">
    <location>
        <begin position="461"/>
        <end position="656"/>
    </location>
</feature>
<keyword evidence="8" id="KW-1185">Reference proteome</keyword>
<name>A0A6N8SHM0_9HYPH</name>
<feature type="transmembrane region" description="Helical" evidence="5">
    <location>
        <begin position="183"/>
        <end position="206"/>
    </location>
</feature>
<evidence type="ECO:0000259" key="6">
    <source>
        <dbReference type="PROSITE" id="PS50928"/>
    </source>
</evidence>
<evidence type="ECO:0000256" key="5">
    <source>
        <dbReference type="RuleBase" id="RU363032"/>
    </source>
</evidence>
<keyword evidence="4 5" id="KW-0472">Membrane</keyword>
<feature type="transmembrane region" description="Helical" evidence="5">
    <location>
        <begin position="255"/>
        <end position="283"/>
    </location>
</feature>
<dbReference type="SUPFAM" id="SSF161098">
    <property type="entry name" value="MetI-like"/>
    <property type="match status" value="2"/>
</dbReference>
<dbReference type="Gene3D" id="1.10.3720.10">
    <property type="entry name" value="MetI-like"/>
    <property type="match status" value="2"/>
</dbReference>
<keyword evidence="2 5" id="KW-0812">Transmembrane</keyword>
<feature type="transmembrane region" description="Helical" evidence="5">
    <location>
        <begin position="644"/>
        <end position="664"/>
    </location>
</feature>
<dbReference type="OrthoDB" id="7056428at2"/>
<protein>
    <submittedName>
        <fullName evidence="7">Putative 2-aminoethylphosphonate ABC transporter permease subunit</fullName>
    </submittedName>
</protein>
<feature type="transmembrane region" description="Helical" evidence="5">
    <location>
        <begin position="498"/>
        <end position="521"/>
    </location>
</feature>
<feature type="transmembrane region" description="Helical" evidence="5">
    <location>
        <begin position="580"/>
        <end position="602"/>
    </location>
</feature>
<evidence type="ECO:0000313" key="7">
    <source>
        <dbReference type="EMBL" id="MXN46382.1"/>
    </source>
</evidence>
<dbReference type="PANTHER" id="PTHR43496:SF1">
    <property type="entry name" value="POLYGALACTURONAN_RHAMNOGALACTURONAN TRANSPORT SYSTEM PERMEASE PROTEIN YTEP"/>
    <property type="match status" value="1"/>
</dbReference>
<reference evidence="7 8" key="1">
    <citation type="submission" date="2019-12" db="EMBL/GenBank/DDBJ databases">
        <title>Shinella kummerowiae sp. nov., a symbiotic bacterium isolated from root nodules of the herbal legume Kummerowia stipulacea.</title>
        <authorList>
            <person name="Gao J."/>
        </authorList>
    </citation>
    <scope>NUCLEOTIDE SEQUENCE [LARGE SCALE GENOMIC DNA]</scope>
    <source>
        <strain evidence="7 8">CCBAU 25048</strain>
    </source>
</reference>
<dbReference type="InterPro" id="IPR000515">
    <property type="entry name" value="MetI-like"/>
</dbReference>
<feature type="transmembrane region" description="Helical" evidence="5">
    <location>
        <begin position="218"/>
        <end position="243"/>
    </location>
</feature>
<feature type="transmembrane region" description="Helical" evidence="5">
    <location>
        <begin position="361"/>
        <end position="379"/>
    </location>
</feature>
<comment type="subcellular location">
    <subcellularLocation>
        <location evidence="1 5">Cell membrane</location>
        <topology evidence="1 5">Multi-pass membrane protein</topology>
    </subcellularLocation>
</comment>
<dbReference type="GO" id="GO:0005886">
    <property type="term" value="C:plasma membrane"/>
    <property type="evidence" value="ECO:0007669"/>
    <property type="project" value="UniProtKB-SubCell"/>
</dbReference>
<evidence type="ECO:0000256" key="4">
    <source>
        <dbReference type="ARBA" id="ARBA00023136"/>
    </source>
</evidence>
<gene>
    <name evidence="7" type="ORF">GR138_14390</name>
</gene>
<dbReference type="InterPro" id="IPR035906">
    <property type="entry name" value="MetI-like_sf"/>
</dbReference>
<dbReference type="AlphaFoldDB" id="A0A6N8SHM0"/>
<proteinExistence type="inferred from homology"/>
<keyword evidence="5" id="KW-0813">Transport</keyword>
<feature type="transmembrane region" description="Helical" evidence="5">
    <location>
        <begin position="304"/>
        <end position="329"/>
    </location>
</feature>
<feature type="transmembrane region" description="Helical" evidence="5">
    <location>
        <begin position="409"/>
        <end position="434"/>
    </location>
</feature>
<comment type="caution">
    <text evidence="7">The sequence shown here is derived from an EMBL/GenBank/DDBJ whole genome shotgun (WGS) entry which is preliminary data.</text>
</comment>
<feature type="transmembrane region" description="Helical" evidence="5">
    <location>
        <begin position="467"/>
        <end position="486"/>
    </location>
</feature>
<comment type="similarity">
    <text evidence="5">Belongs to the binding-protein-dependent transport system permease family.</text>
</comment>
<dbReference type="Proteomes" id="UP000435802">
    <property type="component" value="Unassembled WGS sequence"/>
</dbReference>
<dbReference type="PANTHER" id="PTHR43496">
    <property type="entry name" value="PROTEIN LPLB"/>
    <property type="match status" value="1"/>
</dbReference>
<dbReference type="RefSeq" id="WP_160859922.1">
    <property type="nucleotide sequence ID" value="NZ_WUMK01000005.1"/>
</dbReference>